<dbReference type="OrthoDB" id="9815602at2"/>
<dbReference type="PANTHER" id="PTHR31528">
    <property type="entry name" value="4-AMINO-5-HYDROXYMETHYL-2-METHYLPYRIMIDINE PHOSPHATE SYNTHASE THI11-RELATED"/>
    <property type="match status" value="1"/>
</dbReference>
<proteinExistence type="predicted"/>
<dbReference type="RefSeq" id="WP_046828714.1">
    <property type="nucleotide sequence ID" value="NZ_LBIA02000001.1"/>
</dbReference>
<dbReference type="Proteomes" id="UP000034832">
    <property type="component" value="Unassembled WGS sequence"/>
</dbReference>
<keyword evidence="1" id="KW-0732">Signal</keyword>
<keyword evidence="4" id="KW-1185">Reference proteome</keyword>
<dbReference type="SUPFAM" id="SSF53850">
    <property type="entry name" value="Periplasmic binding protein-like II"/>
    <property type="match status" value="1"/>
</dbReference>
<evidence type="ECO:0000259" key="2">
    <source>
        <dbReference type="Pfam" id="PF09084"/>
    </source>
</evidence>
<gene>
    <name evidence="3" type="ORF">YH63_004060</name>
</gene>
<comment type="caution">
    <text evidence="3">The sequence shown here is derived from an EMBL/GenBank/DDBJ whole genome shotgun (WGS) entry which is preliminary data.</text>
</comment>
<dbReference type="Pfam" id="PF09084">
    <property type="entry name" value="NMT1"/>
    <property type="match status" value="1"/>
</dbReference>
<dbReference type="InterPro" id="IPR027939">
    <property type="entry name" value="NMT1/THI5"/>
</dbReference>
<feature type="domain" description="SsuA/THI5-like" evidence="2">
    <location>
        <begin position="46"/>
        <end position="260"/>
    </location>
</feature>
<dbReference type="GO" id="GO:0009228">
    <property type="term" value="P:thiamine biosynthetic process"/>
    <property type="evidence" value="ECO:0007669"/>
    <property type="project" value="InterPro"/>
</dbReference>
<evidence type="ECO:0000256" key="1">
    <source>
        <dbReference type="SAM" id="SignalP"/>
    </source>
</evidence>
<evidence type="ECO:0000313" key="4">
    <source>
        <dbReference type="Proteomes" id="UP000034832"/>
    </source>
</evidence>
<dbReference type="EMBL" id="LBIA02000001">
    <property type="protein sequence ID" value="TKT70649.1"/>
    <property type="molecule type" value="Genomic_DNA"/>
</dbReference>
<accession>A0A4U6BKD4</accession>
<dbReference type="AlphaFoldDB" id="A0A4U6BKD4"/>
<dbReference type="PANTHER" id="PTHR31528:SF15">
    <property type="entry name" value="RIBOFLAVIN-BINDING PROTEIN RIBY"/>
    <property type="match status" value="1"/>
</dbReference>
<evidence type="ECO:0000313" key="3">
    <source>
        <dbReference type="EMBL" id="TKT70649.1"/>
    </source>
</evidence>
<protein>
    <submittedName>
        <fullName evidence="3">ABC transporter substrate-binding protein</fullName>
    </submittedName>
</protein>
<name>A0A4U6BKD4_9BRAD</name>
<dbReference type="Gene3D" id="3.40.190.10">
    <property type="entry name" value="Periplasmic binding protein-like II"/>
    <property type="match status" value="2"/>
</dbReference>
<sequence>MPNTPYRLLRKTLLSLALLTCVCVSPGSAASALHFSFDRAIDGAAAPFVLASVRGLFRTEGLTVTTGQATSSVDAIGRVASGSSDMALADINALIRYRDKENSAPVKAVFVLYNKAPYAIIARKSRGIATMSDLEGKTIGIVDGDLAARLWPAMARLNNIKRDKIRTEKISAAVREPMLSAGQFDAVTGFSFLSAINLRDRGVPANDLAVLRFSDFGSEVYGHALIVNPKFADANPDAVKGFVRATIAGIRLSLKDPARAIDDVLLQMNGGSRDVELERLRAVLNDNIVTDEVKRNGLGGIEPGRFDAGISQIADDYEFRKRPSAGDIFDDSFLPPVSARKVN</sequence>
<dbReference type="InterPro" id="IPR015168">
    <property type="entry name" value="SsuA/THI5"/>
</dbReference>
<organism evidence="3 4">
    <name type="scientific">Afipia massiliensis</name>
    <dbReference type="NCBI Taxonomy" id="211460"/>
    <lineage>
        <taxon>Bacteria</taxon>
        <taxon>Pseudomonadati</taxon>
        <taxon>Pseudomonadota</taxon>
        <taxon>Alphaproteobacteria</taxon>
        <taxon>Hyphomicrobiales</taxon>
        <taxon>Nitrobacteraceae</taxon>
        <taxon>Afipia</taxon>
    </lineage>
</organism>
<feature type="signal peptide" evidence="1">
    <location>
        <begin position="1"/>
        <end position="29"/>
    </location>
</feature>
<feature type="chain" id="PRO_5020438435" evidence="1">
    <location>
        <begin position="30"/>
        <end position="343"/>
    </location>
</feature>
<reference evidence="3" key="1">
    <citation type="submission" date="2019-04" db="EMBL/GenBank/DDBJ databases">
        <title>Whole genome sequencing of cave bacteria.</title>
        <authorList>
            <person name="Gan H.M."/>
            <person name="Barton H."/>
            <person name="Savka M.A."/>
        </authorList>
    </citation>
    <scope>NUCLEOTIDE SEQUENCE [LARGE SCALE GENOMIC DNA]</scope>
    <source>
        <strain evidence="3">LC387</strain>
    </source>
</reference>
<dbReference type="STRING" id="211460.YH63_14825"/>